<sequence>VIDINPYKQNRFLPGTGIQVMAPQALAATPPDTVIVMNPVYLDEIARSLADIGLSPEIVAV</sequence>
<keyword evidence="2" id="KW-0808">Transferase</keyword>
<dbReference type="Gene3D" id="3.40.50.720">
    <property type="entry name" value="NAD(P)-binding Rossmann-like Domain"/>
    <property type="match status" value="1"/>
</dbReference>
<accession>A0ABW3IRE2</accession>
<dbReference type="EMBL" id="JBHTJT010000016">
    <property type="protein sequence ID" value="MFD0980308.1"/>
    <property type="molecule type" value="Genomic_DNA"/>
</dbReference>
<organism evidence="2 3">
    <name type="scientific">Tropicimonas aquimaris</name>
    <dbReference type="NCBI Taxonomy" id="914152"/>
    <lineage>
        <taxon>Bacteria</taxon>
        <taxon>Pseudomonadati</taxon>
        <taxon>Pseudomonadota</taxon>
        <taxon>Alphaproteobacteria</taxon>
        <taxon>Rhodobacterales</taxon>
        <taxon>Roseobacteraceae</taxon>
        <taxon>Tropicimonas</taxon>
    </lineage>
</organism>
<proteinExistence type="predicted"/>
<dbReference type="GO" id="GO:0008168">
    <property type="term" value="F:methyltransferase activity"/>
    <property type="evidence" value="ECO:0007669"/>
    <property type="project" value="UniProtKB-KW"/>
</dbReference>
<protein>
    <submittedName>
        <fullName evidence="2">Methyltransferase</fullName>
    </submittedName>
</protein>
<dbReference type="GO" id="GO:0032259">
    <property type="term" value="P:methylation"/>
    <property type="evidence" value="ECO:0007669"/>
    <property type="project" value="UniProtKB-KW"/>
</dbReference>
<evidence type="ECO:0000259" key="1">
    <source>
        <dbReference type="Pfam" id="PF08484"/>
    </source>
</evidence>
<dbReference type="Proteomes" id="UP001597108">
    <property type="component" value="Unassembled WGS sequence"/>
</dbReference>
<keyword evidence="2" id="KW-0489">Methyltransferase</keyword>
<comment type="caution">
    <text evidence="2">The sequence shown here is derived from an EMBL/GenBank/DDBJ whole genome shotgun (WGS) entry which is preliminary data.</text>
</comment>
<name>A0ABW3IRE2_9RHOB</name>
<feature type="non-terminal residue" evidence="2">
    <location>
        <position position="1"/>
    </location>
</feature>
<keyword evidence="3" id="KW-1185">Reference proteome</keyword>
<gene>
    <name evidence="2" type="ORF">ACFQ2S_11665</name>
</gene>
<reference evidence="3" key="1">
    <citation type="journal article" date="2019" name="Int. J. Syst. Evol. Microbiol.">
        <title>The Global Catalogue of Microorganisms (GCM) 10K type strain sequencing project: providing services to taxonomists for standard genome sequencing and annotation.</title>
        <authorList>
            <consortium name="The Broad Institute Genomics Platform"/>
            <consortium name="The Broad Institute Genome Sequencing Center for Infectious Disease"/>
            <person name="Wu L."/>
            <person name="Ma J."/>
        </authorList>
    </citation>
    <scope>NUCLEOTIDE SEQUENCE [LARGE SCALE GENOMIC DNA]</scope>
    <source>
        <strain evidence="3">CCUG 60524</strain>
    </source>
</reference>
<evidence type="ECO:0000313" key="2">
    <source>
        <dbReference type="EMBL" id="MFD0980308.1"/>
    </source>
</evidence>
<feature type="domain" description="C-methyltransferase" evidence="1">
    <location>
        <begin position="1"/>
        <end position="52"/>
    </location>
</feature>
<dbReference type="InterPro" id="IPR013691">
    <property type="entry name" value="MeTrfase_14"/>
</dbReference>
<evidence type="ECO:0000313" key="3">
    <source>
        <dbReference type="Proteomes" id="UP001597108"/>
    </source>
</evidence>
<dbReference type="Pfam" id="PF08484">
    <property type="entry name" value="Methyltransf_14"/>
    <property type="match status" value="1"/>
</dbReference>